<dbReference type="RefSeq" id="WP_133877819.1">
    <property type="nucleotide sequence ID" value="NZ_BOMD01000074.1"/>
</dbReference>
<gene>
    <name evidence="1" type="ORF">C8E87_7191</name>
</gene>
<proteinExistence type="predicted"/>
<name>A0A4R6JA21_9ACTN</name>
<dbReference type="OrthoDB" id="4290617at2"/>
<sequence length="104" mass="11555">MGQPVGVHLDALSRYSAAMDELGESFESTRRFLVDADVTEDSFGLLPDSRDCAQVYEQRTTDGLETLRNGADAFSDLSQAFRELREDYERTDQAAAARVTRSGQ</sequence>
<evidence type="ECO:0008006" key="3">
    <source>
        <dbReference type="Google" id="ProtNLM"/>
    </source>
</evidence>
<organism evidence="1 2">
    <name type="scientific">Paractinoplanes brasiliensis</name>
    <dbReference type="NCBI Taxonomy" id="52695"/>
    <lineage>
        <taxon>Bacteria</taxon>
        <taxon>Bacillati</taxon>
        <taxon>Actinomycetota</taxon>
        <taxon>Actinomycetes</taxon>
        <taxon>Micromonosporales</taxon>
        <taxon>Micromonosporaceae</taxon>
        <taxon>Paractinoplanes</taxon>
    </lineage>
</organism>
<evidence type="ECO:0000313" key="1">
    <source>
        <dbReference type="EMBL" id="TDO31761.1"/>
    </source>
</evidence>
<comment type="caution">
    <text evidence="1">The sequence shown here is derived from an EMBL/GenBank/DDBJ whole genome shotgun (WGS) entry which is preliminary data.</text>
</comment>
<accession>A0A4R6JA21</accession>
<dbReference type="Proteomes" id="UP000294901">
    <property type="component" value="Unassembled WGS sequence"/>
</dbReference>
<reference evidence="1 2" key="1">
    <citation type="submission" date="2019-03" db="EMBL/GenBank/DDBJ databases">
        <title>Sequencing the genomes of 1000 actinobacteria strains.</title>
        <authorList>
            <person name="Klenk H.-P."/>
        </authorList>
    </citation>
    <scope>NUCLEOTIDE SEQUENCE [LARGE SCALE GENOMIC DNA]</scope>
    <source>
        <strain evidence="1 2">DSM 43805</strain>
    </source>
</reference>
<evidence type="ECO:0000313" key="2">
    <source>
        <dbReference type="Proteomes" id="UP000294901"/>
    </source>
</evidence>
<dbReference type="EMBL" id="SNWR01000002">
    <property type="protein sequence ID" value="TDO31761.1"/>
    <property type="molecule type" value="Genomic_DNA"/>
</dbReference>
<keyword evidence="2" id="KW-1185">Reference proteome</keyword>
<protein>
    <recommendedName>
        <fullName evidence="3">Excreted virulence factor EspC (Type VII ESX diderm)</fullName>
    </recommendedName>
</protein>
<dbReference type="AlphaFoldDB" id="A0A4R6JA21"/>